<keyword evidence="5 6" id="KW-0249">Electron transport</keyword>
<evidence type="ECO:0000256" key="6">
    <source>
        <dbReference type="HAMAP-Rule" id="MF_00479"/>
    </source>
</evidence>
<dbReference type="Proteomes" id="UP001222275">
    <property type="component" value="Chromosome"/>
</dbReference>
<comment type="similarity">
    <text evidence="6">Belongs to the RnfG family.</text>
</comment>
<keyword evidence="6 7" id="KW-1133">Transmembrane helix</keyword>
<organism evidence="9 10">
    <name type="scientific">Thiomicrorhabdus lithotrophica</name>
    <dbReference type="NCBI Taxonomy" id="2949997"/>
    <lineage>
        <taxon>Bacteria</taxon>
        <taxon>Pseudomonadati</taxon>
        <taxon>Pseudomonadota</taxon>
        <taxon>Gammaproteobacteria</taxon>
        <taxon>Thiotrichales</taxon>
        <taxon>Piscirickettsiaceae</taxon>
        <taxon>Thiomicrorhabdus</taxon>
    </lineage>
</organism>
<keyword evidence="1 6" id="KW-0813">Transport</keyword>
<dbReference type="EMBL" id="CP102381">
    <property type="protein sequence ID" value="WEJ63578.1"/>
    <property type="molecule type" value="Genomic_DNA"/>
</dbReference>
<evidence type="ECO:0000313" key="9">
    <source>
        <dbReference type="EMBL" id="WEJ63578.1"/>
    </source>
</evidence>
<dbReference type="Pfam" id="PF04205">
    <property type="entry name" value="FMN_bind"/>
    <property type="match status" value="1"/>
</dbReference>
<feature type="transmembrane region" description="Helical" evidence="7">
    <location>
        <begin position="21"/>
        <end position="39"/>
    </location>
</feature>
<keyword evidence="4 6" id="KW-0288">FMN</keyword>
<comment type="cofactor">
    <cofactor evidence="6">
        <name>FMN</name>
        <dbReference type="ChEBI" id="CHEBI:58210"/>
    </cofactor>
</comment>
<feature type="domain" description="FMN-binding" evidence="8">
    <location>
        <begin position="113"/>
        <end position="205"/>
    </location>
</feature>
<gene>
    <name evidence="9" type="primary">rsxG</name>
    <name evidence="6" type="synonym">rnfG</name>
    <name evidence="9" type="ORF">NR989_04810</name>
</gene>
<dbReference type="NCBIfam" id="NF002519">
    <property type="entry name" value="PRK01908.1"/>
    <property type="match status" value="1"/>
</dbReference>
<dbReference type="HAMAP" id="MF_00479">
    <property type="entry name" value="RsxG_RnfG"/>
    <property type="match status" value="1"/>
</dbReference>
<keyword evidence="10" id="KW-1185">Reference proteome</keyword>
<proteinExistence type="inferred from homology"/>
<comment type="subcellular location">
    <subcellularLocation>
        <location evidence="6">Cell inner membrane</location>
        <topology evidence="6">Single-pass membrane protein</topology>
    </subcellularLocation>
</comment>
<dbReference type="RefSeq" id="WP_275595835.1">
    <property type="nucleotide sequence ID" value="NZ_CP102381.1"/>
</dbReference>
<evidence type="ECO:0000256" key="2">
    <source>
        <dbReference type="ARBA" id="ARBA00022553"/>
    </source>
</evidence>
<dbReference type="PIRSF" id="PIRSF006091">
    <property type="entry name" value="E_trnsport_RnfG"/>
    <property type="match status" value="1"/>
</dbReference>
<dbReference type="EC" id="7.-.-.-" evidence="6"/>
<evidence type="ECO:0000256" key="3">
    <source>
        <dbReference type="ARBA" id="ARBA00022630"/>
    </source>
</evidence>
<name>A0ABY8CC61_9GAMM</name>
<dbReference type="SMART" id="SM00900">
    <property type="entry name" value="FMN_bind"/>
    <property type="match status" value="1"/>
</dbReference>
<keyword evidence="6" id="KW-1003">Cell membrane</keyword>
<evidence type="ECO:0000256" key="5">
    <source>
        <dbReference type="ARBA" id="ARBA00022982"/>
    </source>
</evidence>
<feature type="modified residue" description="FMN phosphoryl threonine" evidence="6">
    <location>
        <position position="188"/>
    </location>
</feature>
<keyword evidence="6 7" id="KW-0472">Membrane</keyword>
<evidence type="ECO:0000313" key="10">
    <source>
        <dbReference type="Proteomes" id="UP001222275"/>
    </source>
</evidence>
<dbReference type="InterPro" id="IPR007329">
    <property type="entry name" value="FMN-bd"/>
</dbReference>
<dbReference type="PANTHER" id="PTHR36118">
    <property type="entry name" value="ION-TRANSLOCATING OXIDOREDUCTASE COMPLEX SUBUNIT G"/>
    <property type="match status" value="1"/>
</dbReference>
<sequence>MSASKNSQLLLKTMFNSAGKLTLFVLFSIILLLGVRYITAPAIEQAERENLLNTFSQVLPNEYYDNDPLQDTMQITDATYLKLLGSSEAVTVYRAYKNNQPAGAIFSAIAPNGYTGNIYILVGVYPDGRISGVRTIKHRETPGLGDKIELSKSNWVLEFNGRKLRDDNDPRWAVKKDGGDFDQFTGATITPRAVISAIRNALIVVNDLGDRLYE</sequence>
<keyword evidence="2 6" id="KW-0597">Phosphoprotein</keyword>
<reference evidence="9 10" key="1">
    <citation type="submission" date="2022-06" db="EMBL/GenBank/DDBJ databases">
        <title>Thiomicrohabdus sp. nov, an obligately chemolithoautotrophic, sulfur-oxidizing bacterium isolated from beach of Guanyin Mountain. Amoy.</title>
        <authorList>
            <person name="Zhu H."/>
        </authorList>
    </citation>
    <scope>NUCLEOTIDE SEQUENCE [LARGE SCALE GENOMIC DNA]</scope>
    <source>
        <strain evidence="9 10">XGS-01</strain>
    </source>
</reference>
<evidence type="ECO:0000256" key="1">
    <source>
        <dbReference type="ARBA" id="ARBA00022448"/>
    </source>
</evidence>
<dbReference type="PANTHER" id="PTHR36118:SF1">
    <property type="entry name" value="ION-TRANSLOCATING OXIDOREDUCTASE COMPLEX SUBUNIT G"/>
    <property type="match status" value="1"/>
</dbReference>
<keyword evidence="3 6" id="KW-0285">Flavoprotein</keyword>
<comment type="function">
    <text evidence="6">Part of a membrane-bound complex that couples electron transfer with translocation of ions across the membrane.</text>
</comment>
<comment type="subunit">
    <text evidence="6">The complex is composed of six subunits: RnfA, RnfB, RnfC, RnfD, RnfE and RnfG.</text>
</comment>
<dbReference type="NCBIfam" id="TIGR01947">
    <property type="entry name" value="rnfG"/>
    <property type="match status" value="1"/>
</dbReference>
<protein>
    <recommendedName>
        <fullName evidence="6">Ion-translocating oxidoreductase complex subunit G</fullName>
        <ecNumber evidence="6">7.-.-.-</ecNumber>
    </recommendedName>
    <alternativeName>
        <fullName evidence="6">Rnf electron transport complex subunit G</fullName>
    </alternativeName>
</protein>
<dbReference type="InterPro" id="IPR010209">
    <property type="entry name" value="Ion_transpt_RnfG/RsxG"/>
</dbReference>
<evidence type="ECO:0000256" key="7">
    <source>
        <dbReference type="SAM" id="Phobius"/>
    </source>
</evidence>
<keyword evidence="6" id="KW-1278">Translocase</keyword>
<accession>A0ABY8CC61</accession>
<keyword evidence="6" id="KW-0997">Cell inner membrane</keyword>
<evidence type="ECO:0000256" key="4">
    <source>
        <dbReference type="ARBA" id="ARBA00022643"/>
    </source>
</evidence>
<evidence type="ECO:0000259" key="8">
    <source>
        <dbReference type="SMART" id="SM00900"/>
    </source>
</evidence>
<keyword evidence="6 7" id="KW-0812">Transmembrane</keyword>